<dbReference type="AlphaFoldDB" id="A0A1R1YPW5"/>
<protein>
    <submittedName>
        <fullName evidence="1">Uncharacterized protein</fullName>
    </submittedName>
</protein>
<dbReference type="Proteomes" id="UP000187429">
    <property type="component" value="Unassembled WGS sequence"/>
</dbReference>
<dbReference type="EMBL" id="LSSM01000425">
    <property type="protein sequence ID" value="OMJ28947.1"/>
    <property type="molecule type" value="Genomic_DNA"/>
</dbReference>
<comment type="caution">
    <text evidence="1">The sequence shown here is derived from an EMBL/GenBank/DDBJ whole genome shotgun (WGS) entry which is preliminary data.</text>
</comment>
<reference evidence="2" key="1">
    <citation type="submission" date="2017-01" db="EMBL/GenBank/DDBJ databases">
        <authorList>
            <person name="Wang Y."/>
            <person name="White M."/>
            <person name="Kvist S."/>
            <person name="Moncalvo J.-M."/>
        </authorList>
    </citation>
    <scope>NUCLEOTIDE SEQUENCE [LARGE SCALE GENOMIC DNA]</scope>
    <source>
        <strain evidence="2">ID-206-W2</strain>
    </source>
</reference>
<keyword evidence="2" id="KW-1185">Reference proteome</keyword>
<gene>
    <name evidence="1" type="ORF">AYI69_g1558</name>
</gene>
<organism evidence="1 2">
    <name type="scientific">Smittium culicis</name>
    <dbReference type="NCBI Taxonomy" id="133412"/>
    <lineage>
        <taxon>Eukaryota</taxon>
        <taxon>Fungi</taxon>
        <taxon>Fungi incertae sedis</taxon>
        <taxon>Zoopagomycota</taxon>
        <taxon>Kickxellomycotina</taxon>
        <taxon>Harpellomycetes</taxon>
        <taxon>Harpellales</taxon>
        <taxon>Legeriomycetaceae</taxon>
        <taxon>Smittium</taxon>
    </lineage>
</organism>
<proteinExistence type="predicted"/>
<evidence type="ECO:0000313" key="1">
    <source>
        <dbReference type="EMBL" id="OMJ28947.1"/>
    </source>
</evidence>
<accession>A0A1R1YPW5</accession>
<name>A0A1R1YPW5_9FUNG</name>
<evidence type="ECO:0000313" key="2">
    <source>
        <dbReference type="Proteomes" id="UP000187429"/>
    </source>
</evidence>
<sequence>MSTDELLTSRMHQLDAKDELILNVADRVKEARTKNKKQKILRSKTQYSVRNGSYNLRDLDGTQRGGSVAGSRLKKFYSLEDQEP</sequence>